<dbReference type="RefSeq" id="WP_187055837.1">
    <property type="nucleotide sequence ID" value="NZ_CP060412.1"/>
</dbReference>
<dbReference type="EMBL" id="CP060412">
    <property type="protein sequence ID" value="QNK00358.1"/>
    <property type="molecule type" value="Genomic_DNA"/>
</dbReference>
<dbReference type="PANTHER" id="PTHR30386:SF28">
    <property type="entry name" value="EXPORTED PROTEIN"/>
    <property type="match status" value="1"/>
</dbReference>
<dbReference type="AlphaFoldDB" id="A0A7G8Q0Q0"/>
<keyword evidence="3" id="KW-1185">Reference proteome</keyword>
<sequence>MDIRHIPSYHDVGWRWVAYAASAILLVAMALAFRIPVELKRDVDCEVLSSLTLRVRTDGGRVGHVYVQPGQFVRQGERLFTWMADALDPSDAAPGRDGVIAPQDGTVAFVNVWKGRSLEKGDVAVVLEAVSTEPLRIVLRIPSEQRGFVQSGQSLAIKLDAFPYARFGARPARIDAISQATIGDAGAAGSFGTVEILKDAAGDYLAWATLGERTFQYGTQKLQVLPGMRGKAAIVVERLTLVEWVFAPLFRIVRG</sequence>
<proteinExistence type="predicted"/>
<keyword evidence="1" id="KW-0812">Transmembrane</keyword>
<evidence type="ECO:0000256" key="1">
    <source>
        <dbReference type="SAM" id="Phobius"/>
    </source>
</evidence>
<name>A0A7G8Q0Q0_9GAMM</name>
<evidence type="ECO:0000313" key="3">
    <source>
        <dbReference type="Proteomes" id="UP000515873"/>
    </source>
</evidence>
<accession>A0A7G8Q0Q0</accession>
<gene>
    <name evidence="2" type="ORF">H8F01_14725</name>
</gene>
<dbReference type="Gene3D" id="2.40.50.100">
    <property type="match status" value="1"/>
</dbReference>
<feature type="transmembrane region" description="Helical" evidence="1">
    <location>
        <begin position="16"/>
        <end position="33"/>
    </location>
</feature>
<dbReference type="Proteomes" id="UP000515873">
    <property type="component" value="Chromosome"/>
</dbReference>
<dbReference type="KEGG" id="dtl:H8F01_14725"/>
<organism evidence="2 3">
    <name type="scientific">Dyella telluris</name>
    <dbReference type="NCBI Taxonomy" id="2763498"/>
    <lineage>
        <taxon>Bacteria</taxon>
        <taxon>Pseudomonadati</taxon>
        <taxon>Pseudomonadota</taxon>
        <taxon>Gammaproteobacteria</taxon>
        <taxon>Lysobacterales</taxon>
        <taxon>Rhodanobacteraceae</taxon>
        <taxon>Dyella</taxon>
    </lineage>
</organism>
<keyword evidence="1" id="KW-1133">Transmembrane helix</keyword>
<dbReference type="PANTHER" id="PTHR30386">
    <property type="entry name" value="MEMBRANE FUSION SUBUNIT OF EMRAB-TOLC MULTIDRUG EFFLUX PUMP"/>
    <property type="match status" value="1"/>
</dbReference>
<dbReference type="Gene3D" id="2.40.30.170">
    <property type="match status" value="1"/>
</dbReference>
<dbReference type="InterPro" id="IPR050739">
    <property type="entry name" value="MFP"/>
</dbReference>
<keyword evidence="1" id="KW-0472">Membrane</keyword>
<reference evidence="2 3" key="1">
    <citation type="submission" date="2020-08" db="EMBL/GenBank/DDBJ databases">
        <title>Dyella sp. G9 isolated from forest soil.</title>
        <authorList>
            <person name="Fu J."/>
            <person name="Qiu L."/>
        </authorList>
    </citation>
    <scope>NUCLEOTIDE SEQUENCE [LARGE SCALE GENOMIC DNA]</scope>
    <source>
        <strain evidence="2 3">G9</strain>
    </source>
</reference>
<evidence type="ECO:0000313" key="2">
    <source>
        <dbReference type="EMBL" id="QNK00358.1"/>
    </source>
</evidence>
<protein>
    <submittedName>
        <fullName evidence="2">HlyD family efflux transporter periplasmic adaptor subunit</fullName>
    </submittedName>
</protein>